<keyword evidence="4 5" id="KW-0804">Transcription</keyword>
<evidence type="ECO:0000313" key="8">
    <source>
        <dbReference type="Proteomes" id="UP000055590"/>
    </source>
</evidence>
<dbReference type="RefSeq" id="WP_050726936.1">
    <property type="nucleotide sequence ID" value="NZ_CP012332.1"/>
</dbReference>
<gene>
    <name evidence="5" type="primary">hrcA</name>
    <name evidence="7" type="ORF">AKJ08_3207</name>
</gene>
<dbReference type="GO" id="GO:0045892">
    <property type="term" value="P:negative regulation of DNA-templated transcription"/>
    <property type="evidence" value="ECO:0007669"/>
    <property type="project" value="UniProtKB-UniRule"/>
</dbReference>
<comment type="function">
    <text evidence="5">Negative regulator of class I heat shock genes (grpE-dnaK-dnaJ and groELS operons). Prevents heat-shock induction of these operons.</text>
</comment>
<dbReference type="PATRIC" id="fig|1391653.3.peg.3352"/>
<dbReference type="InterPro" id="IPR029016">
    <property type="entry name" value="GAF-like_dom_sf"/>
</dbReference>
<name>A0A0K1PH23_9BACT</name>
<dbReference type="SUPFAM" id="SSF46785">
    <property type="entry name" value="Winged helix' DNA-binding domain"/>
    <property type="match status" value="1"/>
</dbReference>
<dbReference type="PANTHER" id="PTHR34824">
    <property type="entry name" value="HEAT-INDUCIBLE TRANSCRIPTION REPRESSOR HRCA"/>
    <property type="match status" value="1"/>
</dbReference>
<evidence type="ECO:0000259" key="6">
    <source>
        <dbReference type="Pfam" id="PF01628"/>
    </source>
</evidence>
<reference evidence="7 8" key="1">
    <citation type="submission" date="2015-08" db="EMBL/GenBank/DDBJ databases">
        <authorList>
            <person name="Babu N.S."/>
            <person name="Beckwith C.J."/>
            <person name="Beseler K.G."/>
            <person name="Brison A."/>
            <person name="Carone J.V."/>
            <person name="Caskin T.P."/>
            <person name="Diamond M."/>
            <person name="Durham M.E."/>
            <person name="Foxe J.M."/>
            <person name="Go M."/>
            <person name="Henderson B.A."/>
            <person name="Jones I.B."/>
            <person name="McGettigan J.A."/>
            <person name="Micheletti S.J."/>
            <person name="Nasrallah M.E."/>
            <person name="Ortiz D."/>
            <person name="Piller C.R."/>
            <person name="Privatt S.R."/>
            <person name="Schneider S.L."/>
            <person name="Sharp S."/>
            <person name="Smith T.C."/>
            <person name="Stanton J.D."/>
            <person name="Ullery H.E."/>
            <person name="Wilson R.J."/>
            <person name="Serrano M.G."/>
            <person name="Buck G."/>
            <person name="Lee V."/>
            <person name="Wang Y."/>
            <person name="Carvalho R."/>
            <person name="Voegtly L."/>
            <person name="Shi R."/>
            <person name="Duckworth R."/>
            <person name="Johnson A."/>
            <person name="Loviza R."/>
            <person name="Walstead R."/>
            <person name="Shah Z."/>
            <person name="Kiflezghi M."/>
            <person name="Wade K."/>
            <person name="Ball S.L."/>
            <person name="Bradley K.W."/>
            <person name="Asai D.J."/>
            <person name="Bowman C.A."/>
            <person name="Russell D.A."/>
            <person name="Pope W.H."/>
            <person name="Jacobs-Sera D."/>
            <person name="Hendrix R.W."/>
            <person name="Hatfull G.F."/>
        </authorList>
    </citation>
    <scope>NUCLEOTIDE SEQUENCE [LARGE SCALE GENOMIC DNA]</scope>
    <source>
        <strain evidence="7 8">DSM 27710</strain>
    </source>
</reference>
<dbReference type="InterPro" id="IPR036390">
    <property type="entry name" value="WH_DNA-bd_sf"/>
</dbReference>
<comment type="similarity">
    <text evidence="5">Belongs to the HrcA family.</text>
</comment>
<dbReference type="Gene3D" id="1.10.10.10">
    <property type="entry name" value="Winged helix-like DNA-binding domain superfamily/Winged helix DNA-binding domain"/>
    <property type="match status" value="1"/>
</dbReference>
<feature type="domain" description="Heat-inducible transcription repressor HrcA C-terminal" evidence="6">
    <location>
        <begin position="109"/>
        <end position="332"/>
    </location>
</feature>
<evidence type="ECO:0000256" key="3">
    <source>
        <dbReference type="ARBA" id="ARBA00023016"/>
    </source>
</evidence>
<accession>A0A0K1PH23</accession>
<organism evidence="7 8">
    <name type="scientific">Vulgatibacter incomptus</name>
    <dbReference type="NCBI Taxonomy" id="1391653"/>
    <lineage>
        <taxon>Bacteria</taxon>
        <taxon>Pseudomonadati</taxon>
        <taxon>Myxococcota</taxon>
        <taxon>Myxococcia</taxon>
        <taxon>Myxococcales</taxon>
        <taxon>Cystobacterineae</taxon>
        <taxon>Vulgatibacteraceae</taxon>
        <taxon>Vulgatibacter</taxon>
    </lineage>
</organism>
<dbReference type="InterPro" id="IPR002571">
    <property type="entry name" value="HrcA"/>
</dbReference>
<dbReference type="Proteomes" id="UP000055590">
    <property type="component" value="Chromosome"/>
</dbReference>
<dbReference type="InterPro" id="IPR036388">
    <property type="entry name" value="WH-like_DNA-bd_sf"/>
</dbReference>
<dbReference type="Gene3D" id="3.30.450.40">
    <property type="match status" value="1"/>
</dbReference>
<keyword evidence="2 5" id="KW-0805">Transcription regulation</keyword>
<keyword evidence="3 5" id="KW-0346">Stress response</keyword>
<dbReference type="KEGG" id="vin:AKJ08_3207"/>
<dbReference type="AlphaFoldDB" id="A0A0K1PH23"/>
<dbReference type="InterPro" id="IPR021153">
    <property type="entry name" value="HrcA_C"/>
</dbReference>
<dbReference type="EMBL" id="CP012332">
    <property type="protein sequence ID" value="AKU92820.1"/>
    <property type="molecule type" value="Genomic_DNA"/>
</dbReference>
<keyword evidence="8" id="KW-1185">Reference proteome</keyword>
<evidence type="ECO:0000256" key="2">
    <source>
        <dbReference type="ARBA" id="ARBA00023015"/>
    </source>
</evidence>
<dbReference type="Gene3D" id="3.30.390.60">
    <property type="entry name" value="Heat-inducible transcription repressor hrca homolog, domain 3"/>
    <property type="match status" value="1"/>
</dbReference>
<dbReference type="InterPro" id="IPR023120">
    <property type="entry name" value="WHTH_transcript_rep_HrcA_IDD"/>
</dbReference>
<proteinExistence type="inferred from homology"/>
<dbReference type="OrthoDB" id="9783139at2"/>
<dbReference type="Pfam" id="PF01628">
    <property type="entry name" value="HrcA"/>
    <property type="match status" value="1"/>
</dbReference>
<keyword evidence="1 5" id="KW-0678">Repressor</keyword>
<dbReference type="PANTHER" id="PTHR34824:SF1">
    <property type="entry name" value="HEAT-INDUCIBLE TRANSCRIPTION REPRESSOR HRCA"/>
    <property type="match status" value="1"/>
</dbReference>
<sequence length="349" mass="38546">MSPPPREEELPRREREILKAIVEEFISTGEPVGSNVIAPRYELSSATVRSAMADLEALGYLGKPHTSAGRIPTDKGFRLYVDGLVRVRTPGARDRGRIERSVQPAPLADLMAGAGKLLHQLTRHASVVVAPALEQAIFRRIEFVRLREDRVLAIFVTQAGLVHNRLITVDFPLLPGELEHATNLLNELLRELSLDQIQQRIRAEKMAEQALYDELHRKTLTLADRAFDDPGLPRPPPVLVEGEASFLDEPSFAEDVEKMRNLFASLAQKDRLLVVLQRALEGREIKIFIGAESELSGLADVSLVAAPYTQGDQILGALAVIGPTRMNYAHVIPVVDYTARAISRTLGAV</sequence>
<dbReference type="NCBIfam" id="TIGR00331">
    <property type="entry name" value="hrcA"/>
    <property type="match status" value="1"/>
</dbReference>
<evidence type="ECO:0000256" key="5">
    <source>
        <dbReference type="HAMAP-Rule" id="MF_00081"/>
    </source>
</evidence>
<evidence type="ECO:0000313" key="7">
    <source>
        <dbReference type="EMBL" id="AKU92820.1"/>
    </source>
</evidence>
<evidence type="ECO:0000256" key="4">
    <source>
        <dbReference type="ARBA" id="ARBA00023163"/>
    </source>
</evidence>
<dbReference type="GO" id="GO:0003677">
    <property type="term" value="F:DNA binding"/>
    <property type="evidence" value="ECO:0007669"/>
    <property type="project" value="InterPro"/>
</dbReference>
<protein>
    <recommendedName>
        <fullName evidence="5">Heat-inducible transcription repressor HrcA</fullName>
    </recommendedName>
</protein>
<dbReference type="STRING" id="1391653.AKJ08_3207"/>
<evidence type="ECO:0000256" key="1">
    <source>
        <dbReference type="ARBA" id="ARBA00022491"/>
    </source>
</evidence>
<dbReference type="SUPFAM" id="SSF55781">
    <property type="entry name" value="GAF domain-like"/>
    <property type="match status" value="1"/>
</dbReference>
<dbReference type="HAMAP" id="MF_00081">
    <property type="entry name" value="HrcA"/>
    <property type="match status" value="1"/>
</dbReference>
<dbReference type="PIRSF" id="PIRSF005485">
    <property type="entry name" value="HrcA"/>
    <property type="match status" value="1"/>
</dbReference>